<evidence type="ECO:0000313" key="9">
    <source>
        <dbReference type="Proteomes" id="UP001363151"/>
    </source>
</evidence>
<evidence type="ECO:0000256" key="6">
    <source>
        <dbReference type="ARBA" id="ARBA00034777"/>
    </source>
</evidence>
<evidence type="ECO:0000256" key="1">
    <source>
        <dbReference type="ARBA" id="ARBA00004138"/>
    </source>
</evidence>
<keyword evidence="3" id="KW-0963">Cytoplasm</keyword>
<gene>
    <name evidence="8" type="ORF">SO694_00017441</name>
</gene>
<evidence type="ECO:0000256" key="4">
    <source>
        <dbReference type="ARBA" id="ARBA00023212"/>
    </source>
</evidence>
<feature type="compositionally biased region" description="Basic and acidic residues" evidence="7">
    <location>
        <begin position="78"/>
        <end position="89"/>
    </location>
</feature>
<evidence type="ECO:0000256" key="5">
    <source>
        <dbReference type="ARBA" id="ARBA00023273"/>
    </source>
</evidence>
<name>A0ABR1G2T5_AURAN</name>
<protein>
    <submittedName>
        <fullName evidence="8">Uncharacterized protein</fullName>
    </submittedName>
</protein>
<dbReference type="Proteomes" id="UP001363151">
    <property type="component" value="Unassembled WGS sequence"/>
</dbReference>
<comment type="subcellular location">
    <subcellularLocation>
        <location evidence="1">Cell projection</location>
        <location evidence="1">Cilium</location>
    </subcellularLocation>
    <subcellularLocation>
        <location evidence="2">Cytoplasm</location>
        <location evidence="2">Cytoskeleton</location>
    </subcellularLocation>
</comment>
<keyword evidence="9" id="KW-1185">Reference proteome</keyword>
<comment type="similarity">
    <text evidence="6">Belongs to the CFAP144 family.</text>
</comment>
<dbReference type="PANTHER" id="PTHR33865:SF3">
    <property type="entry name" value="PROTEIN FAM183B"/>
    <property type="match status" value="1"/>
</dbReference>
<evidence type="ECO:0000256" key="2">
    <source>
        <dbReference type="ARBA" id="ARBA00004245"/>
    </source>
</evidence>
<accession>A0ABR1G2T5</accession>
<evidence type="ECO:0000313" key="8">
    <source>
        <dbReference type="EMBL" id="KAK7242571.1"/>
    </source>
</evidence>
<reference evidence="8 9" key="1">
    <citation type="submission" date="2024-03" db="EMBL/GenBank/DDBJ databases">
        <title>Aureococcus anophagefferens CCMP1851 and Kratosvirus quantuckense: Draft genome of a second virus-susceptible host strain in the model system.</title>
        <authorList>
            <person name="Chase E."/>
            <person name="Truchon A.R."/>
            <person name="Schepens W."/>
            <person name="Wilhelm S.W."/>
        </authorList>
    </citation>
    <scope>NUCLEOTIDE SEQUENCE [LARGE SCALE GENOMIC DNA]</scope>
    <source>
        <strain evidence="8 9">CCMP1851</strain>
    </source>
</reference>
<evidence type="ECO:0000256" key="7">
    <source>
        <dbReference type="SAM" id="MobiDB-lite"/>
    </source>
</evidence>
<dbReference type="EMBL" id="JBBJCI010000142">
    <property type="protein sequence ID" value="KAK7242571.1"/>
    <property type="molecule type" value="Genomic_DNA"/>
</dbReference>
<keyword evidence="4" id="KW-0206">Cytoskeleton</keyword>
<proteinExistence type="inferred from homology"/>
<organism evidence="8 9">
    <name type="scientific">Aureococcus anophagefferens</name>
    <name type="common">Harmful bloom alga</name>
    <dbReference type="NCBI Taxonomy" id="44056"/>
    <lineage>
        <taxon>Eukaryota</taxon>
        <taxon>Sar</taxon>
        <taxon>Stramenopiles</taxon>
        <taxon>Ochrophyta</taxon>
        <taxon>Pelagophyceae</taxon>
        <taxon>Pelagomonadales</taxon>
        <taxon>Pelagomonadaceae</taxon>
        <taxon>Aureococcus</taxon>
    </lineage>
</organism>
<feature type="region of interest" description="Disordered" evidence="7">
    <location>
        <begin position="78"/>
        <end position="99"/>
    </location>
</feature>
<dbReference type="InterPro" id="IPR029214">
    <property type="entry name" value="CFAP144"/>
</dbReference>
<dbReference type="PANTHER" id="PTHR33865">
    <property type="entry name" value="PROTEIN FAM183B"/>
    <property type="match status" value="1"/>
</dbReference>
<comment type="caution">
    <text evidence="8">The sequence shown here is derived from an EMBL/GenBank/DDBJ whole genome shotgun (WGS) entry which is preliminary data.</text>
</comment>
<evidence type="ECO:0000256" key="3">
    <source>
        <dbReference type="ARBA" id="ARBA00022490"/>
    </source>
</evidence>
<dbReference type="Pfam" id="PF14886">
    <property type="entry name" value="FAM183"/>
    <property type="match status" value="1"/>
</dbReference>
<sequence>MDCVDKLVSEVARNEIWREHIRKESAMSDKHLGTQTYRLNVSNLGKNIMAPKPTARQEDGGATVSAKTTEVVDQVMADLEKQTSPRPAERTSVPPTANGEIGWMLGYSKSMFRMRWKKDRGLCDVTRYADQSWRLGRNPFVKTTTTNAS</sequence>
<keyword evidence="5" id="KW-0966">Cell projection</keyword>